<accession>A0A177BXT2</accession>
<evidence type="ECO:0000313" key="1">
    <source>
        <dbReference type="EMBL" id="OAF99139.1"/>
    </source>
</evidence>
<dbReference type="EMBL" id="KV441563">
    <property type="protein sequence ID" value="OAF99139.1"/>
    <property type="molecule type" value="Genomic_DNA"/>
</dbReference>
<evidence type="ECO:0000313" key="2">
    <source>
        <dbReference type="Proteomes" id="UP000077069"/>
    </source>
</evidence>
<dbReference type="RefSeq" id="XP_018029505.1">
    <property type="nucleotide sequence ID" value="XM_018183486.1"/>
</dbReference>
<name>A0A177BXT2_9PLEO</name>
<sequence length="154" mass="16406">MNTPAAPASAPASPIFRYPVGTASPMYTTAVFDPVALNLSPDVVRAVSTPVPAIVVPLPVGRSSDTVKAKSLVGSVGAAAGAVSDAVELGTRVSVEGEKEVRLVREAEEVVDCADAVVLEDFVVRPRRENRVVLRREGRRIVVETKPELWFKDD</sequence>
<dbReference type="InParanoid" id="A0A177BXT2"/>
<dbReference type="GeneID" id="28766972"/>
<dbReference type="AlphaFoldDB" id="A0A177BXT2"/>
<keyword evidence="2" id="KW-1185">Reference proteome</keyword>
<dbReference type="Proteomes" id="UP000077069">
    <property type="component" value="Unassembled WGS sequence"/>
</dbReference>
<proteinExistence type="predicted"/>
<gene>
    <name evidence="1" type="ORF">CC84DRAFT_1223419</name>
</gene>
<reference evidence="1 2" key="1">
    <citation type="submission" date="2016-05" db="EMBL/GenBank/DDBJ databases">
        <title>Comparative analysis of secretome profiles of manganese(II)-oxidizing ascomycete fungi.</title>
        <authorList>
            <consortium name="DOE Joint Genome Institute"/>
            <person name="Zeiner C.A."/>
            <person name="Purvine S.O."/>
            <person name="Zink E.M."/>
            <person name="Wu S."/>
            <person name="Pasa-Tolic L."/>
            <person name="Chaput D.L."/>
            <person name="Haridas S."/>
            <person name="Grigoriev I.V."/>
            <person name="Santelli C.M."/>
            <person name="Hansel C.M."/>
        </authorList>
    </citation>
    <scope>NUCLEOTIDE SEQUENCE [LARGE SCALE GENOMIC DNA]</scope>
    <source>
        <strain evidence="1 2">AP3s5-JAC2a</strain>
    </source>
</reference>
<protein>
    <submittedName>
        <fullName evidence="1">Uncharacterized protein</fullName>
    </submittedName>
</protein>
<organism evidence="1 2">
    <name type="scientific">Paraphaeosphaeria sporulosa</name>
    <dbReference type="NCBI Taxonomy" id="1460663"/>
    <lineage>
        <taxon>Eukaryota</taxon>
        <taxon>Fungi</taxon>
        <taxon>Dikarya</taxon>
        <taxon>Ascomycota</taxon>
        <taxon>Pezizomycotina</taxon>
        <taxon>Dothideomycetes</taxon>
        <taxon>Pleosporomycetidae</taxon>
        <taxon>Pleosporales</taxon>
        <taxon>Massarineae</taxon>
        <taxon>Didymosphaeriaceae</taxon>
        <taxon>Paraphaeosphaeria</taxon>
    </lineage>
</organism>